<dbReference type="Pfam" id="PF02518">
    <property type="entry name" value="HATPase_c"/>
    <property type="match status" value="1"/>
</dbReference>
<dbReference type="InterPro" id="IPR003594">
    <property type="entry name" value="HATPase_dom"/>
</dbReference>
<evidence type="ECO:0000259" key="10">
    <source>
        <dbReference type="PROSITE" id="PS50109"/>
    </source>
</evidence>
<dbReference type="SMART" id="SM00388">
    <property type="entry name" value="HisKA"/>
    <property type="match status" value="1"/>
</dbReference>
<dbReference type="InterPro" id="IPR050351">
    <property type="entry name" value="BphY/WalK/GraS-like"/>
</dbReference>
<dbReference type="InterPro" id="IPR003661">
    <property type="entry name" value="HisK_dim/P_dom"/>
</dbReference>
<sequence>MKRFGYGLWSLLLAALFIICWQFLSSFYRQQVIAQQVDFLEEKAAIFLNLSDNQPATLQQFADAYVQDSSSRITLLDKDGRIIYDTYDSSLKESRANRPEVQAVLKGSNLGQSLRKSDTLNEELLYVAIPVKEDGNLQQILRIAEPTAPFFAKSQTIQRSIFFVYLLFCLFVSFLTFHALRQRNRPVQTILPVLKKMISSPDQQAIIMQETPEHDDLYQTINQLSEQMSRTYQAYAASEQQLYGLLNELMIGVFIIDQEDRLLLLNPTMQEQLGIKALPKLPQPFTEVIHDTQLIQLIYHMNEQTPSLQEEIALSDDHPRVLDVTLRLFNENELLGISYDLTRVRQLEKMQKDFVGNVSHELKTPVTSLIGFTETLLDGALEDRETLVSFLKIIQKDAYRLENLIQEIILLSKDSHSFDYTAQEINLRALIEQIIRSYEPIAREKQLSFIINGPEELIFISKRELLQPILKNLIENAVNYSKSQGAIQVDYSYRAKQLQLSVRDQGIGIDREDQVRIFERFYRVDKARTRNSGGTGLGLAIVKDYTKLLGGTITVDSFPGAGSTFTITLPLETKKNSGPA</sequence>
<dbReference type="InterPro" id="IPR000014">
    <property type="entry name" value="PAS"/>
</dbReference>
<dbReference type="OrthoDB" id="9813151at2"/>
<keyword evidence="13" id="KW-1185">Reference proteome</keyword>
<dbReference type="SUPFAM" id="SSF55874">
    <property type="entry name" value="ATPase domain of HSP90 chaperone/DNA topoisomerase II/histidine kinase"/>
    <property type="match status" value="1"/>
</dbReference>
<feature type="transmembrane region" description="Helical" evidence="9">
    <location>
        <begin position="6"/>
        <end position="24"/>
    </location>
</feature>
<dbReference type="GO" id="GO:0004721">
    <property type="term" value="F:phosphoprotein phosphatase activity"/>
    <property type="evidence" value="ECO:0007669"/>
    <property type="project" value="TreeGrafter"/>
</dbReference>
<evidence type="ECO:0000256" key="6">
    <source>
        <dbReference type="ARBA" id="ARBA00022777"/>
    </source>
</evidence>
<dbReference type="CDD" id="cd00082">
    <property type="entry name" value="HisKA"/>
    <property type="match status" value="1"/>
</dbReference>
<dbReference type="FunFam" id="3.30.565.10:FF:000006">
    <property type="entry name" value="Sensor histidine kinase WalK"/>
    <property type="match status" value="1"/>
</dbReference>
<evidence type="ECO:0000256" key="8">
    <source>
        <dbReference type="ARBA" id="ARBA00023136"/>
    </source>
</evidence>
<dbReference type="PROSITE" id="PS50109">
    <property type="entry name" value="HIS_KIN"/>
    <property type="match status" value="1"/>
</dbReference>
<dbReference type="Pfam" id="PF00512">
    <property type="entry name" value="HisKA"/>
    <property type="match status" value="1"/>
</dbReference>
<dbReference type="EC" id="2.7.13.3" evidence="3"/>
<feature type="domain" description="Histidine kinase" evidence="10">
    <location>
        <begin position="357"/>
        <end position="573"/>
    </location>
</feature>
<evidence type="ECO:0000256" key="2">
    <source>
        <dbReference type="ARBA" id="ARBA00004370"/>
    </source>
</evidence>
<dbReference type="SMART" id="SM00387">
    <property type="entry name" value="HATPase_c"/>
    <property type="match status" value="1"/>
</dbReference>
<keyword evidence="6 12" id="KW-0418">Kinase</keyword>
<dbReference type="CDD" id="cd00075">
    <property type="entry name" value="HATPase"/>
    <property type="match status" value="1"/>
</dbReference>
<dbReference type="NCBIfam" id="NF046044">
    <property type="entry name" value="PnpS"/>
    <property type="match status" value="1"/>
</dbReference>
<evidence type="ECO:0000313" key="13">
    <source>
        <dbReference type="Proteomes" id="UP000254807"/>
    </source>
</evidence>
<dbReference type="RefSeq" id="WP_060815204.1">
    <property type="nucleotide sequence ID" value="NZ_JBHULA010000055.1"/>
</dbReference>
<dbReference type="InterPro" id="IPR004358">
    <property type="entry name" value="Sig_transdc_His_kin-like_C"/>
</dbReference>
<evidence type="ECO:0000256" key="9">
    <source>
        <dbReference type="SAM" id="Phobius"/>
    </source>
</evidence>
<dbReference type="EMBL" id="UFYW01000001">
    <property type="protein sequence ID" value="STD83139.1"/>
    <property type="molecule type" value="Genomic_DNA"/>
</dbReference>
<dbReference type="Gene3D" id="1.10.287.130">
    <property type="match status" value="1"/>
</dbReference>
<dbReference type="PROSITE" id="PS50112">
    <property type="entry name" value="PAS"/>
    <property type="match status" value="1"/>
</dbReference>
<dbReference type="AlphaFoldDB" id="A0A376H4N4"/>
<comment type="catalytic activity">
    <reaction evidence="1">
        <text>ATP + protein L-histidine = ADP + protein N-phospho-L-histidine.</text>
        <dbReference type="EC" id="2.7.13.3"/>
    </reaction>
</comment>
<dbReference type="InterPro" id="IPR035965">
    <property type="entry name" value="PAS-like_dom_sf"/>
</dbReference>
<dbReference type="FunFam" id="1.10.287.130:FF:000001">
    <property type="entry name" value="Two-component sensor histidine kinase"/>
    <property type="match status" value="1"/>
</dbReference>
<dbReference type="InterPro" id="IPR005467">
    <property type="entry name" value="His_kinase_dom"/>
</dbReference>
<keyword evidence="8 9" id="KW-0472">Membrane</keyword>
<proteinExistence type="predicted"/>
<dbReference type="PANTHER" id="PTHR45453">
    <property type="entry name" value="PHOSPHATE REGULON SENSOR PROTEIN PHOR"/>
    <property type="match status" value="1"/>
</dbReference>
<feature type="domain" description="PAS" evidence="11">
    <location>
        <begin position="238"/>
        <end position="275"/>
    </location>
</feature>
<dbReference type="InterPro" id="IPR036890">
    <property type="entry name" value="HATPase_C_sf"/>
</dbReference>
<feature type="transmembrane region" description="Helical" evidence="9">
    <location>
        <begin position="161"/>
        <end position="180"/>
    </location>
</feature>
<dbReference type="GO" id="GO:0005886">
    <property type="term" value="C:plasma membrane"/>
    <property type="evidence" value="ECO:0007669"/>
    <property type="project" value="TreeGrafter"/>
</dbReference>
<protein>
    <recommendedName>
        <fullName evidence="3">histidine kinase</fullName>
        <ecNumber evidence="3">2.7.13.3</ecNumber>
    </recommendedName>
</protein>
<evidence type="ECO:0000313" key="12">
    <source>
        <dbReference type="EMBL" id="STD83139.1"/>
    </source>
</evidence>
<dbReference type="Proteomes" id="UP000254807">
    <property type="component" value="Unassembled WGS sequence"/>
</dbReference>
<evidence type="ECO:0000256" key="4">
    <source>
        <dbReference type="ARBA" id="ARBA00022553"/>
    </source>
</evidence>
<organism evidence="12 13">
    <name type="scientific">Enterococcus gallinarum</name>
    <dbReference type="NCBI Taxonomy" id="1353"/>
    <lineage>
        <taxon>Bacteria</taxon>
        <taxon>Bacillati</taxon>
        <taxon>Bacillota</taxon>
        <taxon>Bacilli</taxon>
        <taxon>Lactobacillales</taxon>
        <taxon>Enterococcaceae</taxon>
        <taxon>Enterococcus</taxon>
    </lineage>
</organism>
<name>A0A376H4N4_ENTGA</name>
<keyword evidence="9" id="KW-1133">Transmembrane helix</keyword>
<evidence type="ECO:0000259" key="11">
    <source>
        <dbReference type="PROSITE" id="PS50112"/>
    </source>
</evidence>
<dbReference type="PRINTS" id="PR00344">
    <property type="entry name" value="BCTRLSENSOR"/>
</dbReference>
<gene>
    <name evidence="12" type="primary">phoR_2</name>
    <name evidence="12" type="ORF">NCTC12360_01599</name>
</gene>
<evidence type="ECO:0000256" key="5">
    <source>
        <dbReference type="ARBA" id="ARBA00022679"/>
    </source>
</evidence>
<keyword evidence="9" id="KW-0812">Transmembrane</keyword>
<dbReference type="SMART" id="SM00091">
    <property type="entry name" value="PAS"/>
    <property type="match status" value="1"/>
</dbReference>
<evidence type="ECO:0000256" key="7">
    <source>
        <dbReference type="ARBA" id="ARBA00023012"/>
    </source>
</evidence>
<evidence type="ECO:0000256" key="3">
    <source>
        <dbReference type="ARBA" id="ARBA00012438"/>
    </source>
</evidence>
<comment type="subcellular location">
    <subcellularLocation>
        <location evidence="2">Membrane</location>
    </subcellularLocation>
</comment>
<dbReference type="Gene3D" id="3.30.450.20">
    <property type="entry name" value="PAS domain"/>
    <property type="match status" value="1"/>
</dbReference>
<dbReference type="Gene3D" id="3.30.565.10">
    <property type="entry name" value="Histidine kinase-like ATPase, C-terminal domain"/>
    <property type="match status" value="1"/>
</dbReference>
<dbReference type="SUPFAM" id="SSF47384">
    <property type="entry name" value="Homodimeric domain of signal transducing histidine kinase"/>
    <property type="match status" value="1"/>
</dbReference>
<keyword evidence="7" id="KW-0902">Two-component regulatory system</keyword>
<dbReference type="GO" id="GO:0000155">
    <property type="term" value="F:phosphorelay sensor kinase activity"/>
    <property type="evidence" value="ECO:0007669"/>
    <property type="project" value="InterPro"/>
</dbReference>
<reference evidence="12 13" key="1">
    <citation type="submission" date="2018-06" db="EMBL/GenBank/DDBJ databases">
        <authorList>
            <consortium name="Pathogen Informatics"/>
            <person name="Doyle S."/>
        </authorList>
    </citation>
    <scope>NUCLEOTIDE SEQUENCE [LARGE SCALE GENOMIC DNA]</scope>
    <source>
        <strain evidence="12 13">NCTC12360</strain>
    </source>
</reference>
<dbReference type="GO" id="GO:0016036">
    <property type="term" value="P:cellular response to phosphate starvation"/>
    <property type="evidence" value="ECO:0007669"/>
    <property type="project" value="TreeGrafter"/>
</dbReference>
<evidence type="ECO:0000256" key="1">
    <source>
        <dbReference type="ARBA" id="ARBA00000085"/>
    </source>
</evidence>
<dbReference type="InterPro" id="IPR036097">
    <property type="entry name" value="HisK_dim/P_sf"/>
</dbReference>
<accession>A0A376H4N4</accession>
<dbReference type="PANTHER" id="PTHR45453:SF1">
    <property type="entry name" value="PHOSPHATE REGULON SENSOR PROTEIN PHOR"/>
    <property type="match status" value="1"/>
</dbReference>
<keyword evidence="4" id="KW-0597">Phosphoprotein</keyword>
<dbReference type="SUPFAM" id="SSF55785">
    <property type="entry name" value="PYP-like sensor domain (PAS domain)"/>
    <property type="match status" value="1"/>
</dbReference>
<keyword evidence="5 12" id="KW-0808">Transferase</keyword>